<accession>A0A8X7BEM2</accession>
<name>A0A8X7BEM2_TRICX</name>
<protein>
    <submittedName>
        <fullName evidence="1">Uncharacterized protein</fullName>
    </submittedName>
</protein>
<sequence>MSHSAEALIVLDVYIRLFKALTRRFTLGIWTVQQSSIPYQDKSLMLGMTKVVVCSLLSGMTAIGRTMGSGRRVYGSSSGRKSS</sequence>
<evidence type="ECO:0000313" key="2">
    <source>
        <dbReference type="Proteomes" id="UP000887159"/>
    </source>
</evidence>
<reference evidence="1" key="1">
    <citation type="submission" date="2020-08" db="EMBL/GenBank/DDBJ databases">
        <title>Multicomponent nature underlies the extraordinary mechanical properties of spider dragline silk.</title>
        <authorList>
            <person name="Kono N."/>
            <person name="Nakamura H."/>
            <person name="Mori M."/>
            <person name="Yoshida Y."/>
            <person name="Ohtoshi R."/>
            <person name="Malay A.D."/>
            <person name="Moran D.A.P."/>
            <person name="Tomita M."/>
            <person name="Numata K."/>
            <person name="Arakawa K."/>
        </authorList>
    </citation>
    <scope>NUCLEOTIDE SEQUENCE</scope>
</reference>
<proteinExistence type="predicted"/>
<gene>
    <name evidence="1" type="ORF">TNCV_910831</name>
</gene>
<dbReference type="Proteomes" id="UP000887159">
    <property type="component" value="Unassembled WGS sequence"/>
</dbReference>
<organism evidence="1 2">
    <name type="scientific">Trichonephila clavipes</name>
    <name type="common">Golden silk orbweaver</name>
    <name type="synonym">Nephila clavipes</name>
    <dbReference type="NCBI Taxonomy" id="2585209"/>
    <lineage>
        <taxon>Eukaryota</taxon>
        <taxon>Metazoa</taxon>
        <taxon>Ecdysozoa</taxon>
        <taxon>Arthropoda</taxon>
        <taxon>Chelicerata</taxon>
        <taxon>Arachnida</taxon>
        <taxon>Araneae</taxon>
        <taxon>Araneomorphae</taxon>
        <taxon>Entelegynae</taxon>
        <taxon>Araneoidea</taxon>
        <taxon>Nephilidae</taxon>
        <taxon>Trichonephila</taxon>
    </lineage>
</organism>
<dbReference type="AlphaFoldDB" id="A0A8X7BEM2"/>
<dbReference type="EMBL" id="BMAU01021380">
    <property type="protein sequence ID" value="GFY27632.1"/>
    <property type="molecule type" value="Genomic_DNA"/>
</dbReference>
<keyword evidence="2" id="KW-1185">Reference proteome</keyword>
<evidence type="ECO:0000313" key="1">
    <source>
        <dbReference type="EMBL" id="GFY27632.1"/>
    </source>
</evidence>
<comment type="caution">
    <text evidence="1">The sequence shown here is derived from an EMBL/GenBank/DDBJ whole genome shotgun (WGS) entry which is preliminary data.</text>
</comment>